<keyword evidence="1" id="KW-0812">Transmembrane</keyword>
<feature type="non-terminal residue" evidence="2">
    <location>
        <position position="81"/>
    </location>
</feature>
<dbReference type="EMBL" id="BTRK01000005">
    <property type="protein sequence ID" value="GMR51127.1"/>
    <property type="molecule type" value="Genomic_DNA"/>
</dbReference>
<keyword evidence="3" id="KW-1185">Reference proteome</keyword>
<protein>
    <submittedName>
        <fullName evidence="2">Uncharacterized protein</fullName>
    </submittedName>
</protein>
<reference evidence="3" key="1">
    <citation type="submission" date="2022-10" db="EMBL/GenBank/DDBJ databases">
        <title>Genome assembly of Pristionchus species.</title>
        <authorList>
            <person name="Yoshida K."/>
            <person name="Sommer R.J."/>
        </authorList>
    </citation>
    <scope>NUCLEOTIDE SEQUENCE [LARGE SCALE GENOMIC DNA]</scope>
    <source>
        <strain evidence="3">RS5460</strain>
    </source>
</reference>
<gene>
    <name evidence="2" type="ORF">PMAYCL1PPCAC_21322</name>
</gene>
<evidence type="ECO:0000313" key="2">
    <source>
        <dbReference type="EMBL" id="GMR51127.1"/>
    </source>
</evidence>
<feature type="transmembrane region" description="Helical" evidence="1">
    <location>
        <begin position="12"/>
        <end position="37"/>
    </location>
</feature>
<accession>A0AAN5CW42</accession>
<evidence type="ECO:0000313" key="3">
    <source>
        <dbReference type="Proteomes" id="UP001328107"/>
    </source>
</evidence>
<evidence type="ECO:0000256" key="1">
    <source>
        <dbReference type="SAM" id="Phobius"/>
    </source>
</evidence>
<comment type="caution">
    <text evidence="2">The sequence shown here is derived from an EMBL/GenBank/DDBJ whole genome shotgun (WGS) entry which is preliminary data.</text>
</comment>
<organism evidence="2 3">
    <name type="scientific">Pristionchus mayeri</name>
    <dbReference type="NCBI Taxonomy" id="1317129"/>
    <lineage>
        <taxon>Eukaryota</taxon>
        <taxon>Metazoa</taxon>
        <taxon>Ecdysozoa</taxon>
        <taxon>Nematoda</taxon>
        <taxon>Chromadorea</taxon>
        <taxon>Rhabditida</taxon>
        <taxon>Rhabditina</taxon>
        <taxon>Diplogasteromorpha</taxon>
        <taxon>Diplogasteroidea</taxon>
        <taxon>Neodiplogasteridae</taxon>
        <taxon>Pristionchus</taxon>
    </lineage>
</organism>
<proteinExistence type="predicted"/>
<dbReference type="AlphaFoldDB" id="A0AAN5CW42"/>
<dbReference type="Proteomes" id="UP001328107">
    <property type="component" value="Unassembled WGS sequence"/>
</dbReference>
<keyword evidence="1" id="KW-1133">Transmembrane helix</keyword>
<name>A0AAN5CW42_9BILA</name>
<keyword evidence="1" id="KW-0472">Membrane</keyword>
<sequence length="81" mass="9527">MQETYNMSRVMLPVYLFSFTFKFFALSTASMSSAFLITHKALRNNTRFLSSFDNRLDEVNKAPSVEHLSSTHFELLHEMWK</sequence>